<dbReference type="SUPFAM" id="SSF56574">
    <property type="entry name" value="Serpins"/>
    <property type="match status" value="1"/>
</dbReference>
<gene>
    <name evidence="2" type="ORF">E2562_029383</name>
</gene>
<dbReference type="InterPro" id="IPR042178">
    <property type="entry name" value="Serpin_sf_1"/>
</dbReference>
<evidence type="ECO:0000313" key="3">
    <source>
        <dbReference type="Proteomes" id="UP000479710"/>
    </source>
</evidence>
<proteinExistence type="inferred from homology"/>
<comment type="caution">
    <text evidence="2">The sequence shown here is derived from an EMBL/GenBank/DDBJ whole genome shotgun (WGS) entry which is preliminary data.</text>
</comment>
<accession>A0A6G1C290</accession>
<sequence length="144" mass="16332">MRAWPQLSFAAGIFVDRSLRLRPEFQYTAAAAHRALIRSMDGTRRDGLRDIVRVAVTEPDFVMRCLPRSEQVVSPCMVPKFKFSFDPLAADLSRMAVNAPPEVLFLSAMMQKFAVQVDEEGSTAVEAMYVREPCSPTYTLWRIK</sequence>
<dbReference type="AlphaFoldDB" id="A0A6G1C290"/>
<evidence type="ECO:0000256" key="1">
    <source>
        <dbReference type="ARBA" id="ARBA00009500"/>
    </source>
</evidence>
<dbReference type="InterPro" id="IPR036186">
    <property type="entry name" value="Serpin_sf"/>
</dbReference>
<organism evidence="2 3">
    <name type="scientific">Oryza meyeriana var. granulata</name>
    <dbReference type="NCBI Taxonomy" id="110450"/>
    <lineage>
        <taxon>Eukaryota</taxon>
        <taxon>Viridiplantae</taxon>
        <taxon>Streptophyta</taxon>
        <taxon>Embryophyta</taxon>
        <taxon>Tracheophyta</taxon>
        <taxon>Spermatophyta</taxon>
        <taxon>Magnoliopsida</taxon>
        <taxon>Liliopsida</taxon>
        <taxon>Poales</taxon>
        <taxon>Poaceae</taxon>
        <taxon>BOP clade</taxon>
        <taxon>Oryzoideae</taxon>
        <taxon>Oryzeae</taxon>
        <taxon>Oryzinae</taxon>
        <taxon>Oryza</taxon>
        <taxon>Oryza meyeriana</taxon>
    </lineage>
</organism>
<protein>
    <submittedName>
        <fullName evidence="2">Uncharacterized protein</fullName>
    </submittedName>
</protein>
<dbReference type="EMBL" id="SPHZ02000011">
    <property type="protein sequence ID" value="KAF0893703.1"/>
    <property type="molecule type" value="Genomic_DNA"/>
</dbReference>
<reference evidence="2 3" key="1">
    <citation type="submission" date="2019-11" db="EMBL/GenBank/DDBJ databases">
        <title>Whole genome sequence of Oryza granulata.</title>
        <authorList>
            <person name="Li W."/>
        </authorList>
    </citation>
    <scope>NUCLEOTIDE SEQUENCE [LARGE SCALE GENOMIC DNA]</scope>
    <source>
        <strain evidence="3">cv. Menghai</strain>
        <tissue evidence="2">Leaf</tissue>
    </source>
</reference>
<comment type="similarity">
    <text evidence="1">Belongs to the serpin family.</text>
</comment>
<dbReference type="OrthoDB" id="671595at2759"/>
<name>A0A6G1C290_9ORYZ</name>
<dbReference type="Gene3D" id="3.30.497.10">
    <property type="entry name" value="Antithrombin, subunit I, domain 2"/>
    <property type="match status" value="1"/>
</dbReference>
<keyword evidence="3" id="KW-1185">Reference proteome</keyword>
<evidence type="ECO:0000313" key="2">
    <source>
        <dbReference type="EMBL" id="KAF0893703.1"/>
    </source>
</evidence>
<dbReference type="Proteomes" id="UP000479710">
    <property type="component" value="Unassembled WGS sequence"/>
</dbReference>